<proteinExistence type="predicted"/>
<keyword evidence="2" id="KW-1185">Reference proteome</keyword>
<dbReference type="RefSeq" id="XP_022310160.1">
    <property type="nucleotide sequence ID" value="XM_022454452.1"/>
</dbReference>
<dbReference type="GeneID" id="111115631"/>
<accession>A0A8B8C3I9</accession>
<dbReference type="KEGG" id="cvn:111115631"/>
<evidence type="ECO:0000256" key="1">
    <source>
        <dbReference type="SAM" id="MobiDB-lite"/>
    </source>
</evidence>
<dbReference type="Proteomes" id="UP000694844">
    <property type="component" value="Chromosome 1"/>
</dbReference>
<reference evidence="3" key="2">
    <citation type="submission" date="2025-08" db="UniProtKB">
        <authorList>
            <consortium name="RefSeq"/>
        </authorList>
    </citation>
    <scope>IDENTIFICATION</scope>
    <source>
        <tissue evidence="3">Whole sample</tissue>
    </source>
</reference>
<evidence type="ECO:0000313" key="3">
    <source>
        <dbReference type="RefSeq" id="XP_022310160.1"/>
    </source>
</evidence>
<organism evidence="2 3">
    <name type="scientific">Crassostrea virginica</name>
    <name type="common">Eastern oyster</name>
    <dbReference type="NCBI Taxonomy" id="6565"/>
    <lineage>
        <taxon>Eukaryota</taxon>
        <taxon>Metazoa</taxon>
        <taxon>Spiralia</taxon>
        <taxon>Lophotrochozoa</taxon>
        <taxon>Mollusca</taxon>
        <taxon>Bivalvia</taxon>
        <taxon>Autobranchia</taxon>
        <taxon>Pteriomorphia</taxon>
        <taxon>Ostreida</taxon>
        <taxon>Ostreoidea</taxon>
        <taxon>Ostreidae</taxon>
        <taxon>Crassostrea</taxon>
    </lineage>
</organism>
<sequence length="394" mass="43974">MWEIYHQSPYAGPCLYVKSRIECAAHCMRTPDCGVIMFDFEIRQRRKGVCTLVAEPSDSSPYTMEDNSTFCFMRKSFQILSAEAMTSSELSTTNAITTTTAPLTTTETTGTTTETSSITEALSSTIETLSTTEAPLPVTDSSTTTTPTTTTPTTTTMTTTSSYAATIIDMIDNVNNMCSSNSQHDIAIITTNGVHLYDKADSLTTGACRNMTIEELFQGYTSLPSVTEWRAFLTYTNTFFDLITDGDQVYRWQKDSQKIVKVAEYPKTKSEYIKSSVNYTPTTIFSGAQWAIYMGTGAQALFFYDSSTIYYYRNQPPKEGSFPINDTSPMDSNSRPLNLWFKLPSNVIALTGQENTNRVLVLDSDLDVYFYEWTDSGNFNTDPPTLSYHGKLRL</sequence>
<reference evidence="2" key="1">
    <citation type="submission" date="2024-06" db="UniProtKB">
        <authorList>
            <consortium name="RefSeq"/>
        </authorList>
    </citation>
    <scope>NUCLEOTIDE SEQUENCE [LARGE SCALE GENOMIC DNA]</scope>
</reference>
<protein>
    <submittedName>
        <fullName evidence="3">Integumentary mucin C.1-like</fullName>
    </submittedName>
</protein>
<name>A0A8B8C3I9_CRAVI</name>
<dbReference type="OrthoDB" id="6150949at2759"/>
<dbReference type="AlphaFoldDB" id="A0A8B8C3I9"/>
<feature type="region of interest" description="Disordered" evidence="1">
    <location>
        <begin position="135"/>
        <end position="156"/>
    </location>
</feature>
<evidence type="ECO:0000313" key="2">
    <source>
        <dbReference type="Proteomes" id="UP000694844"/>
    </source>
</evidence>
<gene>
    <name evidence="3" type="primary">LOC111115631</name>
</gene>